<feature type="chain" id="PRO_5045340746" evidence="1">
    <location>
        <begin position="27"/>
        <end position="306"/>
    </location>
</feature>
<keyword evidence="1" id="KW-0732">Signal</keyword>
<evidence type="ECO:0000313" key="4">
    <source>
        <dbReference type="Proteomes" id="UP001600424"/>
    </source>
</evidence>
<feature type="domain" description="Endonuclease/exonuclease/phosphatase" evidence="2">
    <location>
        <begin position="40"/>
        <end position="296"/>
    </location>
</feature>
<comment type="caution">
    <text evidence="3">The sequence shown here is derived from an EMBL/GenBank/DDBJ whole genome shotgun (WGS) entry which is preliminary data.</text>
</comment>
<feature type="signal peptide" evidence="1">
    <location>
        <begin position="1"/>
        <end position="26"/>
    </location>
</feature>
<proteinExistence type="predicted"/>
<evidence type="ECO:0000313" key="3">
    <source>
        <dbReference type="EMBL" id="MFE5978541.1"/>
    </source>
</evidence>
<organism evidence="3 4">
    <name type="scientific">Streptomyces wedmorensis</name>
    <dbReference type="NCBI Taxonomy" id="43759"/>
    <lineage>
        <taxon>Bacteria</taxon>
        <taxon>Bacillati</taxon>
        <taxon>Actinomycetota</taxon>
        <taxon>Actinomycetes</taxon>
        <taxon>Kitasatosporales</taxon>
        <taxon>Streptomycetaceae</taxon>
        <taxon>Streptomyces</taxon>
    </lineage>
</organism>
<keyword evidence="3" id="KW-0540">Nuclease</keyword>
<dbReference type="Pfam" id="PF03372">
    <property type="entry name" value="Exo_endo_phos"/>
    <property type="match status" value="1"/>
</dbReference>
<dbReference type="SUPFAM" id="SSF56219">
    <property type="entry name" value="DNase I-like"/>
    <property type="match status" value="1"/>
</dbReference>
<reference evidence="3 4" key="1">
    <citation type="submission" date="2024-09" db="EMBL/GenBank/DDBJ databases">
        <title>The Natural Products Discovery Center: Release of the First 8490 Sequenced Strains for Exploring Actinobacteria Biosynthetic Diversity.</title>
        <authorList>
            <person name="Kalkreuter E."/>
            <person name="Kautsar S.A."/>
            <person name="Yang D."/>
            <person name="Bader C.D."/>
            <person name="Teijaro C.N."/>
            <person name="Fluegel L."/>
            <person name="Davis C.M."/>
            <person name="Simpson J.R."/>
            <person name="Lauterbach L."/>
            <person name="Steele A.D."/>
            <person name="Gui C."/>
            <person name="Meng S."/>
            <person name="Li G."/>
            <person name="Viehrig K."/>
            <person name="Ye F."/>
            <person name="Su P."/>
            <person name="Kiefer A.F."/>
            <person name="Nichols A."/>
            <person name="Cepeda A.J."/>
            <person name="Yan W."/>
            <person name="Fan B."/>
            <person name="Jiang Y."/>
            <person name="Adhikari A."/>
            <person name="Zheng C.-J."/>
            <person name="Schuster L."/>
            <person name="Cowan T.M."/>
            <person name="Smanski M.J."/>
            <person name="Chevrette M.G."/>
            <person name="De Carvalho L.P.S."/>
            <person name="Shen B."/>
        </authorList>
    </citation>
    <scope>NUCLEOTIDE SEQUENCE [LARGE SCALE GENOMIC DNA]</scope>
    <source>
        <strain evidence="3 4">NPDC056472</strain>
    </source>
</reference>
<dbReference type="InterPro" id="IPR005135">
    <property type="entry name" value="Endo/exonuclease/phosphatase"/>
</dbReference>
<dbReference type="EMBL" id="JBHTRV010000001">
    <property type="protein sequence ID" value="MFE5978541.1"/>
    <property type="molecule type" value="Genomic_DNA"/>
</dbReference>
<dbReference type="InterPro" id="IPR036691">
    <property type="entry name" value="Endo/exonu/phosph_ase_sf"/>
</dbReference>
<sequence length="306" mass="32215">MRRAMFRGFALSLACAFSVAAGTAQAADTSVTPRTYNVWQWNVAGNTIHDGSLTDGLVDQAVDSIVNRGADFAAFNELCQNQYSAIITELRARAWPVDGNTSFARFEPSLPAGDADVCAGSAYGNALFSKHPLGSADRVTLPTDGTAEARNLLCAPLADGLGTVFCTTHLTTDPDFKSTQLKAVFDQLATYDTPIIAGDFNVQPHHKKLNPYYAPSVNTVANDGNTGSYRELDDADSAHCPGHGESTTDAPSDNKCGIAAKIDLVFVRESTLAGPYSADSLAPSTACTGVAACSDHRVLIGTVTVQ</sequence>
<gene>
    <name evidence="3" type="ORF">ACFQ63_02400</name>
</gene>
<protein>
    <submittedName>
        <fullName evidence="3">Endonuclease/exonuclease/phosphatase family protein</fullName>
    </submittedName>
</protein>
<accession>A0ABW6ILR9</accession>
<dbReference type="Gene3D" id="3.60.10.10">
    <property type="entry name" value="Endonuclease/exonuclease/phosphatase"/>
    <property type="match status" value="1"/>
</dbReference>
<name>A0ABW6ILR9_STRWE</name>
<dbReference type="Proteomes" id="UP001600424">
    <property type="component" value="Unassembled WGS sequence"/>
</dbReference>
<keyword evidence="3" id="KW-0255">Endonuclease</keyword>
<evidence type="ECO:0000256" key="1">
    <source>
        <dbReference type="SAM" id="SignalP"/>
    </source>
</evidence>
<keyword evidence="3" id="KW-0378">Hydrolase</keyword>
<evidence type="ECO:0000259" key="2">
    <source>
        <dbReference type="Pfam" id="PF03372"/>
    </source>
</evidence>
<dbReference type="RefSeq" id="WP_386251638.1">
    <property type="nucleotide sequence ID" value="NZ_JBHTRV010000001.1"/>
</dbReference>
<keyword evidence="4" id="KW-1185">Reference proteome</keyword>
<dbReference type="GO" id="GO:0004519">
    <property type="term" value="F:endonuclease activity"/>
    <property type="evidence" value="ECO:0007669"/>
    <property type="project" value="UniProtKB-KW"/>
</dbReference>